<dbReference type="EMBL" id="BAAANE010000005">
    <property type="protein sequence ID" value="GAA1639474.1"/>
    <property type="molecule type" value="Genomic_DNA"/>
</dbReference>
<name>A0ABN2FDH2_9ACTN</name>
<sequence>MNVVQTVPTAQVSLRGPTVALGSGRTVALGMSRDMVPPGMTQLDLPRPPGCSAGARCGPISTDPLDTV</sequence>
<comment type="caution">
    <text evidence="2">The sequence shown here is derived from an EMBL/GenBank/DDBJ whole genome shotgun (WGS) entry which is preliminary data.</text>
</comment>
<evidence type="ECO:0000256" key="1">
    <source>
        <dbReference type="SAM" id="MobiDB-lite"/>
    </source>
</evidence>
<keyword evidence="3" id="KW-1185">Reference proteome</keyword>
<dbReference type="Proteomes" id="UP001501319">
    <property type="component" value="Unassembled WGS sequence"/>
</dbReference>
<accession>A0ABN2FDH2</accession>
<protein>
    <submittedName>
        <fullName evidence="2">Uncharacterized protein</fullName>
    </submittedName>
</protein>
<organism evidence="2 3">
    <name type="scientific">Kribbella alba</name>
    <dbReference type="NCBI Taxonomy" id="190197"/>
    <lineage>
        <taxon>Bacteria</taxon>
        <taxon>Bacillati</taxon>
        <taxon>Actinomycetota</taxon>
        <taxon>Actinomycetes</taxon>
        <taxon>Propionibacteriales</taxon>
        <taxon>Kribbellaceae</taxon>
        <taxon>Kribbella</taxon>
    </lineage>
</organism>
<gene>
    <name evidence="2" type="ORF">GCM10009744_31220</name>
</gene>
<proteinExistence type="predicted"/>
<reference evidence="2 3" key="1">
    <citation type="journal article" date="2019" name="Int. J. Syst. Evol. Microbiol.">
        <title>The Global Catalogue of Microorganisms (GCM) 10K type strain sequencing project: providing services to taxonomists for standard genome sequencing and annotation.</title>
        <authorList>
            <consortium name="The Broad Institute Genomics Platform"/>
            <consortium name="The Broad Institute Genome Sequencing Center for Infectious Disease"/>
            <person name="Wu L."/>
            <person name="Ma J."/>
        </authorList>
    </citation>
    <scope>NUCLEOTIDE SEQUENCE [LARGE SCALE GENOMIC DNA]</scope>
    <source>
        <strain evidence="2 3">JCM 14306</strain>
    </source>
</reference>
<evidence type="ECO:0000313" key="3">
    <source>
        <dbReference type="Proteomes" id="UP001501319"/>
    </source>
</evidence>
<evidence type="ECO:0000313" key="2">
    <source>
        <dbReference type="EMBL" id="GAA1639474.1"/>
    </source>
</evidence>
<feature type="region of interest" description="Disordered" evidence="1">
    <location>
        <begin position="46"/>
        <end position="68"/>
    </location>
</feature>